<keyword evidence="1" id="KW-0472">Membrane</keyword>
<feature type="transmembrane region" description="Helical" evidence="1">
    <location>
        <begin position="7"/>
        <end position="27"/>
    </location>
</feature>
<proteinExistence type="predicted"/>
<gene>
    <name evidence="2" type="primary">orf2</name>
</gene>
<keyword evidence="1" id="KW-0812">Transmembrane</keyword>
<sequence>MSNVTRAIMLLFTACSIVSGIVAYKLMYLDLPAVSTVVGIMAHIYPELFNLTIDIPRCVAISIASCAFFILLVITMVAIGFRMEAKFAAEKLKRFHRAVNTNHTESINEVLVVD</sequence>
<dbReference type="EMBL" id="MN053736">
    <property type="protein sequence ID" value="QEM39173.1"/>
    <property type="molecule type" value="Viral_cRNA"/>
</dbReference>
<evidence type="ECO:0000313" key="2">
    <source>
        <dbReference type="EMBL" id="QEM39173.1"/>
    </source>
</evidence>
<reference evidence="2" key="1">
    <citation type="journal article" date="2019" name="Microbiome">
        <title>Stable distinct core eukaryotic viromes in different mosquito species from Guadeloupe, using single mosquito viral metagenomics.</title>
        <authorList>
            <person name="Shi C."/>
            <person name="Beller L."/>
            <person name="Deboutte W."/>
            <person name="Yinda K.C."/>
            <person name="Delang L."/>
            <person name="Vega-Rua A."/>
            <person name="Failloux A.B."/>
            <person name="Matthijnssens J."/>
        </authorList>
    </citation>
    <scope>NUCLEOTIDE SEQUENCE</scope>
    <source>
        <strain evidence="2">Ab-AAF-1-3/2</strain>
    </source>
</reference>
<organism evidence="2">
    <name type="scientific">Guadeloupe mosquito mononega-like virus</name>
    <dbReference type="NCBI Taxonomy" id="2607732"/>
    <lineage>
        <taxon>Viruses</taxon>
        <taxon>Riboviria</taxon>
        <taxon>Orthornavirae</taxon>
        <taxon>Negarnaviricota</taxon>
        <taxon>Haploviricotina</taxon>
        <taxon>Monjiviricetes</taxon>
        <taxon>Mononegavirales</taxon>
    </lineage>
</organism>
<keyword evidence="1" id="KW-1133">Transmembrane helix</keyword>
<accession>A0A5C1K331</accession>
<protein>
    <submittedName>
        <fullName evidence="2">Uncharacterized protein</fullName>
    </submittedName>
</protein>
<feature type="transmembrane region" description="Helical" evidence="1">
    <location>
        <begin position="59"/>
        <end position="81"/>
    </location>
</feature>
<name>A0A5C1K331_9MONO</name>
<evidence type="ECO:0000256" key="1">
    <source>
        <dbReference type="SAM" id="Phobius"/>
    </source>
</evidence>